<dbReference type="InterPro" id="IPR042001">
    <property type="entry name" value="Sortase_F"/>
</dbReference>
<reference evidence="4 5" key="1">
    <citation type="submission" date="2018-03" db="EMBL/GenBank/DDBJ databases">
        <title>Genomic Encyclopedia of Type Strains, Phase III (KMG-III): the genomes of soil and plant-associated and newly described type strains.</title>
        <authorList>
            <person name="Whitman W."/>
        </authorList>
    </citation>
    <scope>NUCLEOTIDE SEQUENCE [LARGE SCALE GENOMIC DNA]</scope>
    <source>
        <strain evidence="4 5">CGMCC 4.7104</strain>
    </source>
</reference>
<protein>
    <submittedName>
        <fullName evidence="4">Sortase family protein</fullName>
    </submittedName>
</protein>
<sequence>MPPPPFPPPEPAGRRVPKAAPTAGPTAGTRVRQAAGARLIAGVAAVVSLAGVALIGLGIAGVLDGGTDPAPAARQDKAPGPAVSDLPIVDVPLSKVAGPMRAARPTAVYIPSIGVAAPLMELGLDARGAIENPPFDPPDLAGWYRYGPVPGQRGAAVITGHLDTRSGPAVFARLKEVKRGDQVQVLRADRSVAVFVVDKVEHTPKRTFPAKKVYGKLAYPGLRLVTCGGTFDRRAHSYADNTIVYAHLAAPYRLKD</sequence>
<dbReference type="GO" id="GO:0016787">
    <property type="term" value="F:hydrolase activity"/>
    <property type="evidence" value="ECO:0007669"/>
    <property type="project" value="UniProtKB-KW"/>
</dbReference>
<keyword evidence="3" id="KW-1133">Transmembrane helix</keyword>
<feature type="transmembrane region" description="Helical" evidence="3">
    <location>
        <begin position="39"/>
        <end position="63"/>
    </location>
</feature>
<dbReference type="Gene3D" id="2.40.260.10">
    <property type="entry name" value="Sortase"/>
    <property type="match status" value="1"/>
</dbReference>
<dbReference type="Proteomes" id="UP000238312">
    <property type="component" value="Unassembled WGS sequence"/>
</dbReference>
<keyword evidence="3" id="KW-0812">Transmembrane</keyword>
<proteinExistence type="predicted"/>
<dbReference type="AlphaFoldDB" id="A0A2T0NAZ0"/>
<dbReference type="InterPro" id="IPR005754">
    <property type="entry name" value="Sortase"/>
</dbReference>
<evidence type="ECO:0000256" key="2">
    <source>
        <dbReference type="SAM" id="MobiDB-lite"/>
    </source>
</evidence>
<feature type="compositionally biased region" description="Low complexity" evidence="2">
    <location>
        <begin position="19"/>
        <end position="29"/>
    </location>
</feature>
<evidence type="ECO:0000256" key="3">
    <source>
        <dbReference type="SAM" id="Phobius"/>
    </source>
</evidence>
<keyword evidence="3" id="KW-0472">Membrane</keyword>
<dbReference type="InterPro" id="IPR023365">
    <property type="entry name" value="Sortase_dom-sf"/>
</dbReference>
<dbReference type="Pfam" id="PF04203">
    <property type="entry name" value="Sortase"/>
    <property type="match status" value="1"/>
</dbReference>
<gene>
    <name evidence="4" type="ORF">B0I32_101265</name>
</gene>
<name>A0A2T0NAZ0_9ACTN</name>
<dbReference type="SUPFAM" id="SSF63817">
    <property type="entry name" value="Sortase"/>
    <property type="match status" value="1"/>
</dbReference>
<keyword evidence="5" id="KW-1185">Reference proteome</keyword>
<keyword evidence="1" id="KW-0378">Hydrolase</keyword>
<evidence type="ECO:0000256" key="1">
    <source>
        <dbReference type="ARBA" id="ARBA00022801"/>
    </source>
</evidence>
<dbReference type="NCBIfam" id="NF033748">
    <property type="entry name" value="class_F_sortase"/>
    <property type="match status" value="1"/>
</dbReference>
<dbReference type="CDD" id="cd05829">
    <property type="entry name" value="Sortase_F"/>
    <property type="match status" value="1"/>
</dbReference>
<dbReference type="EMBL" id="PVNG01000001">
    <property type="protein sequence ID" value="PRX70178.1"/>
    <property type="molecule type" value="Genomic_DNA"/>
</dbReference>
<accession>A0A2T0NAZ0</accession>
<evidence type="ECO:0000313" key="4">
    <source>
        <dbReference type="EMBL" id="PRX70178.1"/>
    </source>
</evidence>
<feature type="compositionally biased region" description="Pro residues" evidence="2">
    <location>
        <begin position="1"/>
        <end position="11"/>
    </location>
</feature>
<organism evidence="4 5">
    <name type="scientific">Nonomuraea fuscirosea</name>
    <dbReference type="NCBI Taxonomy" id="1291556"/>
    <lineage>
        <taxon>Bacteria</taxon>
        <taxon>Bacillati</taxon>
        <taxon>Actinomycetota</taxon>
        <taxon>Actinomycetes</taxon>
        <taxon>Streptosporangiales</taxon>
        <taxon>Streptosporangiaceae</taxon>
        <taxon>Nonomuraea</taxon>
    </lineage>
</organism>
<feature type="region of interest" description="Disordered" evidence="2">
    <location>
        <begin position="1"/>
        <end position="29"/>
    </location>
</feature>
<comment type="caution">
    <text evidence="4">The sequence shown here is derived from an EMBL/GenBank/DDBJ whole genome shotgun (WGS) entry which is preliminary data.</text>
</comment>
<evidence type="ECO:0000313" key="5">
    <source>
        <dbReference type="Proteomes" id="UP000238312"/>
    </source>
</evidence>